<gene>
    <name evidence="1" type="ORF">GSTUM_00009438001</name>
</gene>
<evidence type="ECO:0000313" key="2">
    <source>
        <dbReference type="Proteomes" id="UP000006911"/>
    </source>
</evidence>
<organism evidence="1 2">
    <name type="scientific">Tuber melanosporum (strain Mel28)</name>
    <name type="common">Perigord black truffle</name>
    <dbReference type="NCBI Taxonomy" id="656061"/>
    <lineage>
        <taxon>Eukaryota</taxon>
        <taxon>Fungi</taxon>
        <taxon>Dikarya</taxon>
        <taxon>Ascomycota</taxon>
        <taxon>Pezizomycotina</taxon>
        <taxon>Pezizomycetes</taxon>
        <taxon>Pezizales</taxon>
        <taxon>Tuberaceae</taxon>
        <taxon>Tuber</taxon>
    </lineage>
</organism>
<dbReference type="RefSeq" id="XP_002840750.1">
    <property type="nucleotide sequence ID" value="XM_002840704.1"/>
</dbReference>
<dbReference type="Proteomes" id="UP000006911">
    <property type="component" value="Unassembled WGS sequence"/>
</dbReference>
<dbReference type="AlphaFoldDB" id="D5GK98"/>
<dbReference type="KEGG" id="tml:GSTUM_00009438001"/>
<dbReference type="HOGENOM" id="CLU_1046592_0_0_1"/>
<evidence type="ECO:0000313" key="1">
    <source>
        <dbReference type="EMBL" id="CAZ84941.1"/>
    </source>
</evidence>
<name>D5GK98_TUBMM</name>
<dbReference type="InParanoid" id="D5GK98"/>
<reference evidence="1 2" key="1">
    <citation type="journal article" date="2010" name="Nature">
        <title>Perigord black truffle genome uncovers evolutionary origins and mechanisms of symbiosis.</title>
        <authorList>
            <person name="Martin F."/>
            <person name="Kohler A."/>
            <person name="Murat C."/>
            <person name="Balestrini R."/>
            <person name="Coutinho P.M."/>
            <person name="Jaillon O."/>
            <person name="Montanini B."/>
            <person name="Morin E."/>
            <person name="Noel B."/>
            <person name="Percudani R."/>
            <person name="Porcel B."/>
            <person name="Rubini A."/>
            <person name="Amicucci A."/>
            <person name="Amselem J."/>
            <person name="Anthouard V."/>
            <person name="Arcioni S."/>
            <person name="Artiguenave F."/>
            <person name="Aury J.M."/>
            <person name="Ballario P."/>
            <person name="Bolchi A."/>
            <person name="Brenna A."/>
            <person name="Brun A."/>
            <person name="Buee M."/>
            <person name="Cantarel B."/>
            <person name="Chevalier G."/>
            <person name="Couloux A."/>
            <person name="Da Silva C."/>
            <person name="Denoeud F."/>
            <person name="Duplessis S."/>
            <person name="Ghignone S."/>
            <person name="Hilselberger B."/>
            <person name="Iotti M."/>
            <person name="Marcais B."/>
            <person name="Mello A."/>
            <person name="Miranda M."/>
            <person name="Pacioni G."/>
            <person name="Quesneville H."/>
            <person name="Riccioni C."/>
            <person name="Ruotolo R."/>
            <person name="Splivallo R."/>
            <person name="Stocchi V."/>
            <person name="Tisserant E."/>
            <person name="Viscomi A.R."/>
            <person name="Zambonelli A."/>
            <person name="Zampieri E."/>
            <person name="Henrissat B."/>
            <person name="Lebrun M.H."/>
            <person name="Paolocci F."/>
            <person name="Bonfante P."/>
            <person name="Ottonello S."/>
            <person name="Wincker P."/>
        </authorList>
    </citation>
    <scope>NUCLEOTIDE SEQUENCE [LARGE SCALE GENOMIC DNA]</scope>
    <source>
        <strain evidence="1 2">Mel28</strain>
    </source>
</reference>
<protein>
    <submittedName>
        <fullName evidence="1">(Perigord truffle) hypothetical protein</fullName>
    </submittedName>
</protein>
<keyword evidence="2" id="KW-1185">Reference proteome</keyword>
<dbReference type="EMBL" id="FN430337">
    <property type="protein sequence ID" value="CAZ84941.1"/>
    <property type="molecule type" value="Genomic_DNA"/>
</dbReference>
<dbReference type="GeneID" id="9184870"/>
<proteinExistence type="predicted"/>
<accession>D5GK98</accession>
<sequence length="266" mass="29604">MNAALPCTLLIPKYCPMQPEHLPLHLIPNKLEWVDPHPIVVAPTSKGSKRPSIIITISPITIPDLIIRSPIISLQCLPNPLHASALPELIPNLNLKVHKLEPALPAHLLPNLHLHLQPRLQTLWHADRKTHAVPSVPAPLHDPLHSAQDLADAREVHFRRGLAEAPRAPLQKGRCSTRCLGRCSGSRRSRLARWSCSTVSLGGGRGSGLLGRWRLWLWVGESRLELGFYVSVWDIEAINWRGSDNFLKRPVFQKIAVPPEGFGGSW</sequence>